<proteinExistence type="predicted"/>
<organism evidence="1 2">
    <name type="scientific">Oryza meyeriana var. granulata</name>
    <dbReference type="NCBI Taxonomy" id="110450"/>
    <lineage>
        <taxon>Eukaryota</taxon>
        <taxon>Viridiplantae</taxon>
        <taxon>Streptophyta</taxon>
        <taxon>Embryophyta</taxon>
        <taxon>Tracheophyta</taxon>
        <taxon>Spermatophyta</taxon>
        <taxon>Magnoliopsida</taxon>
        <taxon>Liliopsida</taxon>
        <taxon>Poales</taxon>
        <taxon>Poaceae</taxon>
        <taxon>BOP clade</taxon>
        <taxon>Oryzoideae</taxon>
        <taxon>Oryzeae</taxon>
        <taxon>Oryzinae</taxon>
        <taxon>Oryza</taxon>
        <taxon>Oryza meyeriana</taxon>
    </lineage>
</organism>
<dbReference type="Proteomes" id="UP000479710">
    <property type="component" value="Unassembled WGS sequence"/>
</dbReference>
<protein>
    <submittedName>
        <fullName evidence="1">Uncharacterized protein</fullName>
    </submittedName>
</protein>
<keyword evidence="2" id="KW-1185">Reference proteome</keyword>
<accession>A0A6G1D9C0</accession>
<name>A0A6G1D9C0_9ORYZ</name>
<gene>
    <name evidence="1" type="ORF">E2562_035192</name>
</gene>
<dbReference type="EMBL" id="SPHZ02000007">
    <property type="protein sequence ID" value="KAF0909328.1"/>
    <property type="molecule type" value="Genomic_DNA"/>
</dbReference>
<evidence type="ECO:0000313" key="1">
    <source>
        <dbReference type="EMBL" id="KAF0909328.1"/>
    </source>
</evidence>
<reference evidence="1 2" key="1">
    <citation type="submission" date="2019-11" db="EMBL/GenBank/DDBJ databases">
        <title>Whole genome sequence of Oryza granulata.</title>
        <authorList>
            <person name="Li W."/>
        </authorList>
    </citation>
    <scope>NUCLEOTIDE SEQUENCE [LARGE SCALE GENOMIC DNA]</scope>
    <source>
        <strain evidence="2">cv. Menghai</strain>
        <tissue evidence="1">Leaf</tissue>
    </source>
</reference>
<sequence>MAPGATALGLGSDGGVRQWWYSAHLHRQRGCLSLAAVPNAARQWWKSARCSAVVPGAREMRRCICGQGSASASVATVGERQFRVLRSSKEVYTAVYEMKGCNFNVHGHVPKYESYWVVSMLE</sequence>
<dbReference type="AlphaFoldDB" id="A0A6G1D9C0"/>
<comment type="caution">
    <text evidence="1">The sequence shown here is derived from an EMBL/GenBank/DDBJ whole genome shotgun (WGS) entry which is preliminary data.</text>
</comment>
<evidence type="ECO:0000313" key="2">
    <source>
        <dbReference type="Proteomes" id="UP000479710"/>
    </source>
</evidence>